<evidence type="ECO:0000313" key="2">
    <source>
        <dbReference type="WBParaSite" id="ES5_v2.g21230.t1"/>
    </source>
</evidence>
<evidence type="ECO:0000313" key="1">
    <source>
        <dbReference type="Proteomes" id="UP000887579"/>
    </source>
</evidence>
<proteinExistence type="predicted"/>
<accession>A0AC34FWX2</accession>
<sequence length="596" mass="65451">MRRCISFIFRHTLGEILSEPSQISACKIFGDLLNDYVSSFDCTTEGNDDERILDADTFSSAQVTIVSLLEISALVRQIGTAVTPLFVEASGIMEPVFASGANDCEMGIPFTKSKQVFTIAEDMIKSACQTSKLALQKIKSGWLLVAAVITMATMSLVSDLLYSHGAKLRHSIYTFRIRLYSFLSRLKLKYIESSLSGLLRELVADITLSDNSQSTTCSSLLAHLCTSVESTLLYGWVQNTSQAQLEEELYSTHLASDQTFENDPLSLICSSIIDSDSEAWPEPLPVHVASIDSAIQMFGRVYPLAPTKHKLQLTNHFLNCFKAIKNVNRLQSVQMNVLSAILCAMKSLGEIRNSKIEGEELQKANINLIIPFLNSEKVLLKCLAIETLGHLAQAVSEPQFVAGNAQLCFDKLRTIRDEKSRTGFALSLGVLHRHVGSLGSGQHLNTSVSIILALAQDSSSPTVQAWAILSLSLIATTGGGMFRGYVEPCLSLCLRLLLNTAQTNVEVILCVGKLVSALITSVGPELQMTVGTMDNMRSSFLIAAAMMFEHSDPQIKAEALSCWQQLHLFAPRFVQLDRLVTNICHLLQNPHLVLRK</sequence>
<dbReference type="WBParaSite" id="ES5_v2.g21230.t1">
    <property type="protein sequence ID" value="ES5_v2.g21230.t1"/>
    <property type="gene ID" value="ES5_v2.g21230"/>
</dbReference>
<organism evidence="1 2">
    <name type="scientific">Panagrolaimus sp. ES5</name>
    <dbReference type="NCBI Taxonomy" id="591445"/>
    <lineage>
        <taxon>Eukaryota</taxon>
        <taxon>Metazoa</taxon>
        <taxon>Ecdysozoa</taxon>
        <taxon>Nematoda</taxon>
        <taxon>Chromadorea</taxon>
        <taxon>Rhabditida</taxon>
        <taxon>Tylenchina</taxon>
        <taxon>Panagrolaimomorpha</taxon>
        <taxon>Panagrolaimoidea</taxon>
        <taxon>Panagrolaimidae</taxon>
        <taxon>Panagrolaimus</taxon>
    </lineage>
</organism>
<name>A0AC34FWX2_9BILA</name>
<reference evidence="2" key="1">
    <citation type="submission" date="2022-11" db="UniProtKB">
        <authorList>
            <consortium name="WormBaseParasite"/>
        </authorList>
    </citation>
    <scope>IDENTIFICATION</scope>
</reference>
<dbReference type="Proteomes" id="UP000887579">
    <property type="component" value="Unplaced"/>
</dbReference>
<protein>
    <submittedName>
        <fullName evidence="2">HEAT repeat-containing protein 5B</fullName>
    </submittedName>
</protein>